<accession>A0A1V8RVQ1</accession>
<dbReference type="OrthoDB" id="8065876at2"/>
<dbReference type="RefSeq" id="WP_080917558.1">
    <property type="nucleotide sequence ID" value="NZ_MDET01000001.1"/>
</dbReference>
<sequence>MLREISEEVRVNLKDRLRDVRHVVRQHRHDSPAVERSGETARARPFFPRREIEGLLGHAISAFDDAMGLAQTLVPRTHSGNTHRPKGFAAYFPADGQSGLDAERAFRRDMYSLTRMMLARRKLVNVRVHEADFVAIHAAMRRRHQPLLAMQDADMGWAEKVSLAAELSAALLGEFLTHRPLRTAPAALSSPMADEIARNDAVACLAPVALACGLASVDPDGNEAPDLIDMAVLAIDARSERVVQACDSADPQSELTVLFAMLLTHLP</sequence>
<dbReference type="Proteomes" id="UP000191905">
    <property type="component" value="Unassembled WGS sequence"/>
</dbReference>
<keyword evidence="2" id="KW-1185">Reference proteome</keyword>
<evidence type="ECO:0000313" key="1">
    <source>
        <dbReference type="EMBL" id="OQM77290.1"/>
    </source>
</evidence>
<protein>
    <submittedName>
        <fullName evidence="1">Uncharacterized protein</fullName>
    </submittedName>
</protein>
<proteinExistence type="predicted"/>
<reference evidence="1 2" key="1">
    <citation type="journal article" date="2016" name="Int. J. Syst. Evol. Microbiol.">
        <title>Pseudaminobacter manganicus sp. nov., isolated from sludge of a manganese mine.</title>
        <authorList>
            <person name="Li J."/>
            <person name="Huang J."/>
            <person name="Liao S."/>
            <person name="Wang G."/>
        </authorList>
    </citation>
    <scope>NUCLEOTIDE SEQUENCE [LARGE SCALE GENOMIC DNA]</scope>
    <source>
        <strain evidence="1 2">JH-7</strain>
    </source>
</reference>
<evidence type="ECO:0000313" key="2">
    <source>
        <dbReference type="Proteomes" id="UP000191905"/>
    </source>
</evidence>
<name>A0A1V8RVQ1_9HYPH</name>
<dbReference type="EMBL" id="MDET01000001">
    <property type="protein sequence ID" value="OQM77290.1"/>
    <property type="molecule type" value="Genomic_DNA"/>
</dbReference>
<organism evidence="1 2">
    <name type="scientific">Manganibacter manganicus</name>
    <dbReference type="NCBI Taxonomy" id="1873176"/>
    <lineage>
        <taxon>Bacteria</taxon>
        <taxon>Pseudomonadati</taxon>
        <taxon>Pseudomonadota</taxon>
        <taxon>Alphaproteobacteria</taxon>
        <taxon>Hyphomicrobiales</taxon>
        <taxon>Phyllobacteriaceae</taxon>
        <taxon>Manganibacter</taxon>
    </lineage>
</organism>
<gene>
    <name evidence="1" type="ORF">BFN67_00080</name>
</gene>
<dbReference type="AlphaFoldDB" id="A0A1V8RVQ1"/>
<comment type="caution">
    <text evidence="1">The sequence shown here is derived from an EMBL/GenBank/DDBJ whole genome shotgun (WGS) entry which is preliminary data.</text>
</comment>